<dbReference type="EMBL" id="CM037152">
    <property type="protein sequence ID" value="KAH7834381.1"/>
    <property type="molecule type" value="Genomic_DNA"/>
</dbReference>
<gene>
    <name evidence="1" type="ORF">Vadar_015430</name>
</gene>
<name>A0ACB7X126_9ERIC</name>
<reference evidence="1 2" key="1">
    <citation type="journal article" date="2021" name="Hortic Res">
        <title>High-quality reference genome and annotation aids understanding of berry development for evergreen blueberry (Vaccinium darrowii).</title>
        <authorList>
            <person name="Yu J."/>
            <person name="Hulse-Kemp A.M."/>
            <person name="Babiker E."/>
            <person name="Staton M."/>
        </authorList>
    </citation>
    <scope>NUCLEOTIDE SEQUENCE [LARGE SCALE GENOMIC DNA]</scope>
    <source>
        <strain evidence="2">cv. NJ 8807/NJ 8810</strain>
        <tissue evidence="1">Young leaf</tissue>
    </source>
</reference>
<organism evidence="1 2">
    <name type="scientific">Vaccinium darrowii</name>
    <dbReference type="NCBI Taxonomy" id="229202"/>
    <lineage>
        <taxon>Eukaryota</taxon>
        <taxon>Viridiplantae</taxon>
        <taxon>Streptophyta</taxon>
        <taxon>Embryophyta</taxon>
        <taxon>Tracheophyta</taxon>
        <taxon>Spermatophyta</taxon>
        <taxon>Magnoliopsida</taxon>
        <taxon>eudicotyledons</taxon>
        <taxon>Gunneridae</taxon>
        <taxon>Pentapetalae</taxon>
        <taxon>asterids</taxon>
        <taxon>Ericales</taxon>
        <taxon>Ericaceae</taxon>
        <taxon>Vaccinioideae</taxon>
        <taxon>Vaccinieae</taxon>
        <taxon>Vaccinium</taxon>
    </lineage>
</organism>
<evidence type="ECO:0000313" key="1">
    <source>
        <dbReference type="EMBL" id="KAH7834381.1"/>
    </source>
</evidence>
<sequence length="1098" mass="122337">MGSTSMTTSAPIAFFVCSVISVATFHICFCNGISSSLNHTHNNITCFESEREALVKFKQDLIDPSNWLSSWDTVDDCCRWVGVVCDSLTGHVHEIRLQNPYNDQSYFEKEAEYQAYLRYKLRGKVNPSLLNLKHLQYLDLSNNNFEGAPIPTFIGSIATLRYLNLSWAGFGGTIPPQLGNITTIRYLDLGYNFGGVRVGNLQWLAGLVLLQHLDMSCVDLSKALDWLWVTSNLPSLVELHLSNCQLKYVVSPSSTNKINFTSLDILDLSINDLGPSTLGWVLSLNNLVSLDLSFCRFFGPVTCGFQNMTSLRVLDLAYNSFNSTIPNCLYSLSHLESLSLEGNYLQGVISIAVENLTSLVSLDLKSNQLQGNMPTSLGKLCKLKTIDLSYNEFSGEVADVLIGFSRCKSHMIEVFSLHRNHLLGQLPDELGQLKNLYLFDISENSFSGPIPVSIGRLSSLKWLCLSYNKFNGTIPESFWQLAKLESLVVNDNALEGVVSDVNFANLTTLRRLHAGGNSITLKASENWVPPFQVEELNLDSWLLGPQFPLWLPSQRKLTLLSIANTRISDSIPTWIWPIFSKLLYANLSRNQICGEIPSLLNVGDPYPLIDLSFNRLNGSLPLIPSNLVWLDLSNNSFSGSIYHVLCGKGEEPNKSLSFLNLGNNLLSGNIPDCWKHWPKLRVIILENNNLVGGIPSSMGQLQVLQSLHLRHNNLSGELPQTLQNCSSLLIIDLSENRFTGSIPPWMGNALLQLVVLNLRSNNFWGNLAYELCCLSSLQILDIASNNISGHVPRCFANFSAMAEINGNLVDKLYYKNDRYFIDYRASNFRDNAFLVTKGRDVEYSTTLGLVKSMDLSENKLSGEIPEELTKLVRLWSLNLSGNHLTRRIPRNIGDMRQLESVDFSRNQLSGSIPSSMSSLTFLSHLNLSYNNLTGTIPSSTQLQSMTESSFLGNKLCGPPLPSCKPNKTIAPNVVPRGSEEEGDGFSEVLFFASIALGFAVGFWVVLGPLLFKRSWRIAYFKRLLGVSLIRNVMYRRDRVPKRPGGKRRQEFRHLKSELAMPLIGNLKSEIGIGLIGNLKLGLGTPLIGHLKSRFCIPT</sequence>
<accession>A0ACB7X126</accession>
<protein>
    <submittedName>
        <fullName evidence="1">Uncharacterized protein</fullName>
    </submittedName>
</protein>
<keyword evidence="2" id="KW-1185">Reference proteome</keyword>
<proteinExistence type="predicted"/>
<evidence type="ECO:0000313" key="2">
    <source>
        <dbReference type="Proteomes" id="UP000828048"/>
    </source>
</evidence>
<dbReference type="Proteomes" id="UP000828048">
    <property type="component" value="Chromosome 2"/>
</dbReference>
<comment type="caution">
    <text evidence="1">The sequence shown here is derived from an EMBL/GenBank/DDBJ whole genome shotgun (WGS) entry which is preliminary data.</text>
</comment>